<evidence type="ECO:0000313" key="3">
    <source>
        <dbReference type="Proteomes" id="UP000054047"/>
    </source>
</evidence>
<dbReference type="Proteomes" id="UP000054047">
    <property type="component" value="Unassembled WGS sequence"/>
</dbReference>
<gene>
    <name evidence="2" type="ORF">ANCDUO_11257</name>
</gene>
<organism evidence="2 3">
    <name type="scientific">Ancylostoma duodenale</name>
    <dbReference type="NCBI Taxonomy" id="51022"/>
    <lineage>
        <taxon>Eukaryota</taxon>
        <taxon>Metazoa</taxon>
        <taxon>Ecdysozoa</taxon>
        <taxon>Nematoda</taxon>
        <taxon>Chromadorea</taxon>
        <taxon>Rhabditida</taxon>
        <taxon>Rhabditina</taxon>
        <taxon>Rhabditomorpha</taxon>
        <taxon>Strongyloidea</taxon>
        <taxon>Ancylostomatidae</taxon>
        <taxon>Ancylostomatinae</taxon>
        <taxon>Ancylostoma</taxon>
    </lineage>
</organism>
<name>A0A0C2GI43_9BILA</name>
<reference evidence="2 3" key="1">
    <citation type="submission" date="2013-12" db="EMBL/GenBank/DDBJ databases">
        <title>Draft genome of the parsitic nematode Ancylostoma duodenale.</title>
        <authorList>
            <person name="Mitreva M."/>
        </authorList>
    </citation>
    <scope>NUCLEOTIDE SEQUENCE [LARGE SCALE GENOMIC DNA]</scope>
    <source>
        <strain evidence="2 3">Zhejiang</strain>
    </source>
</reference>
<dbReference type="EMBL" id="KN733011">
    <property type="protein sequence ID" value="KIH58534.1"/>
    <property type="molecule type" value="Genomic_DNA"/>
</dbReference>
<keyword evidence="3" id="KW-1185">Reference proteome</keyword>
<dbReference type="AlphaFoldDB" id="A0A0C2GI43"/>
<feature type="region of interest" description="Disordered" evidence="1">
    <location>
        <begin position="12"/>
        <end position="32"/>
    </location>
</feature>
<accession>A0A0C2GI43</accession>
<dbReference type="OrthoDB" id="5874582at2759"/>
<feature type="compositionally biased region" description="Basic and acidic residues" evidence="1">
    <location>
        <begin position="20"/>
        <end position="32"/>
    </location>
</feature>
<proteinExistence type="predicted"/>
<evidence type="ECO:0000313" key="2">
    <source>
        <dbReference type="EMBL" id="KIH58534.1"/>
    </source>
</evidence>
<protein>
    <submittedName>
        <fullName evidence="2">Uncharacterized protein</fullName>
    </submittedName>
</protein>
<evidence type="ECO:0000256" key="1">
    <source>
        <dbReference type="SAM" id="MobiDB-lite"/>
    </source>
</evidence>
<sequence>MSKITWRIGRRAAPTHRPAKRQDDSTTEDDRRTHWVTATVPTLTVHPVGLSSTLTDMATEAVWELRRPVVIWVAGALNLLRATMRRPTLDWGCNLLHVSLDAFAWSSRTLEKATKRFGR</sequence>